<dbReference type="AlphaFoldDB" id="A0A9W7EPH2"/>
<dbReference type="EMBL" id="BRXY01000300">
    <property type="protein sequence ID" value="GMH85235.1"/>
    <property type="molecule type" value="Genomic_DNA"/>
</dbReference>
<evidence type="ECO:0000313" key="1">
    <source>
        <dbReference type="EMBL" id="GMH85235.1"/>
    </source>
</evidence>
<evidence type="ECO:0000313" key="2">
    <source>
        <dbReference type="Proteomes" id="UP001165085"/>
    </source>
</evidence>
<proteinExistence type="predicted"/>
<gene>
    <name evidence="1" type="ORF">TrST_g10926</name>
</gene>
<dbReference type="OrthoDB" id="203741at2759"/>
<protein>
    <submittedName>
        <fullName evidence="1">Uncharacterized protein</fullName>
    </submittedName>
</protein>
<accession>A0A9W7EPH2</accession>
<keyword evidence="2" id="KW-1185">Reference proteome</keyword>
<dbReference type="Proteomes" id="UP001165085">
    <property type="component" value="Unassembled WGS sequence"/>
</dbReference>
<reference evidence="2" key="1">
    <citation type="journal article" date="2023" name="Commun. Biol.">
        <title>Genome analysis of Parmales, the sister group of diatoms, reveals the evolutionary specialization of diatoms from phago-mixotrophs to photoautotrophs.</title>
        <authorList>
            <person name="Ban H."/>
            <person name="Sato S."/>
            <person name="Yoshikawa S."/>
            <person name="Yamada K."/>
            <person name="Nakamura Y."/>
            <person name="Ichinomiya M."/>
            <person name="Sato N."/>
            <person name="Blanc-Mathieu R."/>
            <person name="Endo H."/>
            <person name="Kuwata A."/>
            <person name="Ogata H."/>
        </authorList>
    </citation>
    <scope>NUCLEOTIDE SEQUENCE [LARGE SCALE GENOMIC DNA]</scope>
    <source>
        <strain evidence="2">NIES 3701</strain>
    </source>
</reference>
<sequence>MAWVSARKSATKLLSAAPALMVLSSANCGSFKFTSVGLCQLDDESFKSIDYPKLGYGSDLYIKNPKVSDLRILYSRWASGSDVWPWIWCHRNANGPHHVFVLSSTDLNTEQAKALLQQIERLAKSSPNNNIVVIVDNESKLASAPGSPGLDWFYKNRCGLVEGRVKLFDADSKILMLDDERVIAFDSCSIASEARSE</sequence>
<comment type="caution">
    <text evidence="1">The sequence shown here is derived from an EMBL/GenBank/DDBJ whole genome shotgun (WGS) entry which is preliminary data.</text>
</comment>
<name>A0A9W7EPH2_9STRA</name>
<organism evidence="1 2">
    <name type="scientific">Triparma strigata</name>
    <dbReference type="NCBI Taxonomy" id="1606541"/>
    <lineage>
        <taxon>Eukaryota</taxon>
        <taxon>Sar</taxon>
        <taxon>Stramenopiles</taxon>
        <taxon>Ochrophyta</taxon>
        <taxon>Bolidophyceae</taxon>
        <taxon>Parmales</taxon>
        <taxon>Triparmaceae</taxon>
        <taxon>Triparma</taxon>
    </lineage>
</organism>